<gene>
    <name evidence="1" type="ORF">F442_00041</name>
</gene>
<proteinExistence type="predicted"/>
<evidence type="ECO:0000313" key="1">
    <source>
        <dbReference type="EMBL" id="ETP55406.1"/>
    </source>
</evidence>
<evidence type="ECO:0000313" key="2">
    <source>
        <dbReference type="Proteomes" id="UP000018948"/>
    </source>
</evidence>
<dbReference type="AlphaFoldDB" id="W3A8A2"/>
<organism evidence="1 2">
    <name type="scientific">Phytophthora nicotianae P10297</name>
    <dbReference type="NCBI Taxonomy" id="1317064"/>
    <lineage>
        <taxon>Eukaryota</taxon>
        <taxon>Sar</taxon>
        <taxon>Stramenopiles</taxon>
        <taxon>Oomycota</taxon>
        <taxon>Peronosporomycetes</taxon>
        <taxon>Peronosporales</taxon>
        <taxon>Peronosporaceae</taxon>
        <taxon>Phytophthora</taxon>
    </lineage>
</organism>
<accession>W3A8A2</accession>
<reference evidence="1 2" key="1">
    <citation type="submission" date="2013-11" db="EMBL/GenBank/DDBJ databases">
        <title>The Genome Sequence of Phytophthora parasitica P10297.</title>
        <authorList>
            <consortium name="The Broad Institute Genomics Platform"/>
            <person name="Russ C."/>
            <person name="Tyler B."/>
            <person name="Panabieres F."/>
            <person name="Shan W."/>
            <person name="Tripathy S."/>
            <person name="Grunwald N."/>
            <person name="Machado M."/>
            <person name="Johnson C.S."/>
            <person name="Walker B."/>
            <person name="Young S.K."/>
            <person name="Zeng Q."/>
            <person name="Gargeya S."/>
            <person name="Fitzgerald M."/>
            <person name="Haas B."/>
            <person name="Abouelleil A."/>
            <person name="Allen A.W."/>
            <person name="Alvarado L."/>
            <person name="Arachchi H.M."/>
            <person name="Berlin A.M."/>
            <person name="Chapman S.B."/>
            <person name="Gainer-Dewar J."/>
            <person name="Goldberg J."/>
            <person name="Griggs A."/>
            <person name="Gujja S."/>
            <person name="Hansen M."/>
            <person name="Howarth C."/>
            <person name="Imamovic A."/>
            <person name="Ireland A."/>
            <person name="Larimer J."/>
            <person name="McCowan C."/>
            <person name="Murphy C."/>
            <person name="Pearson M."/>
            <person name="Poon T.W."/>
            <person name="Priest M."/>
            <person name="Roberts A."/>
            <person name="Saif S."/>
            <person name="Shea T."/>
            <person name="Sisk P."/>
            <person name="Sykes S."/>
            <person name="Wortman J."/>
            <person name="Nusbaum C."/>
            <person name="Birren B."/>
        </authorList>
    </citation>
    <scope>NUCLEOTIDE SEQUENCE [LARGE SCALE GENOMIC DNA]</scope>
    <source>
        <strain evidence="1 2">P10297</strain>
    </source>
</reference>
<protein>
    <submittedName>
        <fullName evidence="1">Uncharacterized protein</fullName>
    </submittedName>
</protein>
<comment type="caution">
    <text evidence="1">The sequence shown here is derived from an EMBL/GenBank/DDBJ whole genome shotgun (WGS) entry which is preliminary data.</text>
</comment>
<dbReference type="Proteomes" id="UP000018948">
    <property type="component" value="Unassembled WGS sequence"/>
</dbReference>
<sequence>MTTAAAREGGPGSFCSCWRGQSWHVRPLEELLLGVMCSSRFVGGEEAVCVQKSLNVTYHREYAFHVCCSRVRNSSDGKEALVRADAIIQRPRLVERSWRPQDTARSLCIAPRDF</sequence>
<name>W3A8A2_PHYNI</name>
<dbReference type="EMBL" id="ANIY01000021">
    <property type="protein sequence ID" value="ETP55406.1"/>
    <property type="molecule type" value="Genomic_DNA"/>
</dbReference>